<dbReference type="AlphaFoldDB" id="I2BH75"/>
<sequence length="448" mass="49884">MLQLANILYSRGFAITIMHTSFNAPNPSNYPDFNFHSIHISSLEANEVEVSTTGVTDVIALLTSLNITFVNPFKEALRQLILESLQEEEPVTCLITDADWHFTQEVADSLRLSRIVLRTSNVSSFLAYEPLPLFYEKGYLPVQACRADEEIPEFPPLKAKDLPQVETQRKDDMLHLVDSMMRTIKASAGLIWNTSQDLEHSNLLKSSKLFKVPNFALGPFHKHFPCISKSSLLGEDLTSIPWLNSNQAPRSVLYISFGSIATVTEAEALEIAWGIVNSQQPFLWVVRPKSVENSEWIEFLPEEFHRAVAGKGHIVRWAPQEEVLAHPSTGAFWTHCGWNSILEGICKGVPMICAPSFGDQLVNARYVSDVWKVGIHLEGKVERGVIERAVKKLMVDGGEGEEIRARVGDLKEKMEVCVKIGGSSYEAVDQLVHHILGFCISGGGEASN</sequence>
<gene>
    <name evidence="3" type="primary">UGT76P2</name>
</gene>
<reference evidence="3" key="1">
    <citation type="journal article" date="2012" name="BMC Genomics">
        <title>Phylogenomic analysis of UDP glycosyltransferase 1 multigene family in Linum usitatissimum identified genes with varied expression patterns.</title>
        <authorList>
            <person name="Barvkar V.T."/>
            <person name="Pardeshi V.C."/>
            <person name="Kale S.M."/>
            <person name="Kadoo N.Y."/>
            <person name="Gupta V.S."/>
        </authorList>
    </citation>
    <scope>NUCLEOTIDE SEQUENCE</scope>
</reference>
<dbReference type="GO" id="GO:0009863">
    <property type="term" value="P:salicylic acid mediated signaling pathway"/>
    <property type="evidence" value="ECO:0007669"/>
    <property type="project" value="TreeGrafter"/>
</dbReference>
<dbReference type="Gene3D" id="3.40.50.2000">
    <property type="entry name" value="Glycogen Phosphorylase B"/>
    <property type="match status" value="2"/>
</dbReference>
<dbReference type="PANTHER" id="PTHR11926:SF1464">
    <property type="entry name" value="UDP-GLYCOSYLTRANSFERASE 76B1-LIKE"/>
    <property type="match status" value="1"/>
</dbReference>
<evidence type="ECO:0000256" key="1">
    <source>
        <dbReference type="ARBA" id="ARBA00009995"/>
    </source>
</evidence>
<name>I2BH75_LINUS</name>
<dbReference type="CDD" id="cd03784">
    <property type="entry name" value="GT1_Gtf-like"/>
    <property type="match status" value="1"/>
</dbReference>
<dbReference type="GO" id="GO:0080044">
    <property type="term" value="F:quercetin 7-O-glucosyltransferase activity"/>
    <property type="evidence" value="ECO:0007669"/>
    <property type="project" value="TreeGrafter"/>
</dbReference>
<accession>I2BH75</accession>
<organism evidence="3">
    <name type="scientific">Linum usitatissimum</name>
    <name type="common">Flax</name>
    <name type="synonym">Linum humile</name>
    <dbReference type="NCBI Taxonomy" id="4006"/>
    <lineage>
        <taxon>Eukaryota</taxon>
        <taxon>Viridiplantae</taxon>
        <taxon>Streptophyta</taxon>
        <taxon>Embryophyta</taxon>
        <taxon>Tracheophyta</taxon>
        <taxon>Spermatophyta</taxon>
        <taxon>Magnoliopsida</taxon>
        <taxon>eudicotyledons</taxon>
        <taxon>Gunneridae</taxon>
        <taxon>Pentapetalae</taxon>
        <taxon>rosids</taxon>
        <taxon>fabids</taxon>
        <taxon>Malpighiales</taxon>
        <taxon>Linaceae</taxon>
        <taxon>Linum</taxon>
    </lineage>
</organism>
<evidence type="ECO:0000313" key="3">
    <source>
        <dbReference type="EMBL" id="AFJ52971.1"/>
    </source>
</evidence>
<dbReference type="FunFam" id="3.40.50.2000:FF:000040">
    <property type="entry name" value="UDP-glycosyltransferase 76C1"/>
    <property type="match status" value="1"/>
</dbReference>
<dbReference type="GO" id="GO:0080043">
    <property type="term" value="F:quercetin 3-O-glucosyltransferase activity"/>
    <property type="evidence" value="ECO:0007669"/>
    <property type="project" value="TreeGrafter"/>
</dbReference>
<keyword evidence="2 3" id="KW-0808">Transferase</keyword>
<dbReference type="PANTHER" id="PTHR11926">
    <property type="entry name" value="GLUCOSYL/GLUCURONOSYL TRANSFERASES"/>
    <property type="match status" value="1"/>
</dbReference>
<dbReference type="InterPro" id="IPR002213">
    <property type="entry name" value="UDP_glucos_trans"/>
</dbReference>
<dbReference type="SUPFAM" id="SSF53756">
    <property type="entry name" value="UDP-Glycosyltransferase/glycogen phosphorylase"/>
    <property type="match status" value="1"/>
</dbReference>
<comment type="similarity">
    <text evidence="1">Belongs to the UDP-glycosyltransferase family.</text>
</comment>
<dbReference type="EMBL" id="JN088344">
    <property type="protein sequence ID" value="AFJ52971.1"/>
    <property type="molecule type" value="Genomic_DNA"/>
</dbReference>
<evidence type="ECO:0000256" key="2">
    <source>
        <dbReference type="ARBA" id="ARBA00022679"/>
    </source>
</evidence>
<dbReference type="Pfam" id="PF00201">
    <property type="entry name" value="UDPGT"/>
    <property type="match status" value="1"/>
</dbReference>
<dbReference type="FunFam" id="3.40.50.2000:FF:000120">
    <property type="entry name" value="UDP-glycosyltransferase 76C1"/>
    <property type="match status" value="1"/>
</dbReference>
<protein>
    <submittedName>
        <fullName evidence="3">UDP-glycosyltransferase 1</fullName>
    </submittedName>
</protein>
<proteinExistence type="inferred from homology"/>